<dbReference type="CDD" id="cd06222">
    <property type="entry name" value="RNase_H_like"/>
    <property type="match status" value="1"/>
</dbReference>
<feature type="region of interest" description="Disordered" evidence="1">
    <location>
        <begin position="238"/>
        <end position="279"/>
    </location>
</feature>
<feature type="domain" description="RNase H type-1" evidence="2">
    <location>
        <begin position="773"/>
        <end position="893"/>
    </location>
</feature>
<dbReference type="Pfam" id="PF14111">
    <property type="entry name" value="DUF4283"/>
    <property type="match status" value="1"/>
</dbReference>
<name>A0A445CFL1_ARAHY</name>
<feature type="domain" description="Reverse transcriptase zinc-binding" evidence="3">
    <location>
        <begin position="582"/>
        <end position="667"/>
    </location>
</feature>
<keyword evidence="6" id="KW-1185">Reference proteome</keyword>
<dbReference type="Proteomes" id="UP000289738">
    <property type="component" value="Chromosome A07"/>
</dbReference>
<dbReference type="InterPro" id="IPR026960">
    <property type="entry name" value="RVT-Znf"/>
</dbReference>
<evidence type="ECO:0000313" key="5">
    <source>
        <dbReference type="EMBL" id="RYR49705.1"/>
    </source>
</evidence>
<dbReference type="EMBL" id="SDMP01000007">
    <property type="protein sequence ID" value="RYR49705.1"/>
    <property type="molecule type" value="Genomic_DNA"/>
</dbReference>
<evidence type="ECO:0000259" key="2">
    <source>
        <dbReference type="Pfam" id="PF13456"/>
    </source>
</evidence>
<dbReference type="InterPro" id="IPR002156">
    <property type="entry name" value="RNaseH_domain"/>
</dbReference>
<dbReference type="AlphaFoldDB" id="A0A445CFL1"/>
<reference evidence="5 6" key="1">
    <citation type="submission" date="2019-01" db="EMBL/GenBank/DDBJ databases">
        <title>Sequencing of cultivated peanut Arachis hypogaea provides insights into genome evolution and oil improvement.</title>
        <authorList>
            <person name="Chen X."/>
        </authorList>
    </citation>
    <scope>NUCLEOTIDE SEQUENCE [LARGE SCALE GENOMIC DNA]</scope>
    <source>
        <strain evidence="6">cv. Fuhuasheng</strain>
        <tissue evidence="5">Leaves</tissue>
    </source>
</reference>
<dbReference type="STRING" id="3818.A0A445CFL1"/>
<dbReference type="InterPro" id="IPR036397">
    <property type="entry name" value="RNaseH_sf"/>
</dbReference>
<feature type="compositionally biased region" description="Polar residues" evidence="1">
    <location>
        <begin position="1"/>
        <end position="10"/>
    </location>
</feature>
<dbReference type="PANTHER" id="PTHR47723:SF19">
    <property type="entry name" value="POLYNUCLEOTIDYL TRANSFERASE, RIBONUCLEASE H-LIKE SUPERFAMILY PROTEIN"/>
    <property type="match status" value="1"/>
</dbReference>
<gene>
    <name evidence="5" type="ORF">Ahy_A07g036241</name>
</gene>
<sequence>MSEQRSARVSTQEDDLVQRSIKKVKTRGEVNLNHPPECMEIVPVDGNDAATQKCSYKESLLTGPGLESDHETFNVVDDEPNSEDMWYKDEEDEGDVEKPFNPCPTIPVSKEEFEEWCKPWKNALMVKVLGKRVSFTFMEQRLRRDWEGKGKIHVIDMNRDYFLVHFSDEEDYAHALMEGPWMVAGHYLIVQRWRPFFLSESTEVRKIAAWIRIPNLPIELYNHRFLWRCMENVSTSVNPMEDGGAGKNSPVEETAKNGHDQNGNGENAQNQHNLDNHGNGHINCDFGPWMMVKRYGNKKKIPMGGKEAHSNQKQVSKFSLEKDESPKRKDSDGSRFSILNEETPDASQDLPSPEDLKQSKLIWNCRGVGSKAFPSIIRDLRKEYEASFLFLLETHVSGSRGKQIRDRLGFDSSFVVEAVGHSGGIWCLWDSLREELTERLDRGLSNLDWQITFPEASVKHLPMLKSDHSPICLQLSNSMIQNRGRRPFRFLASWITHPEFGKLNHCIWRVGDGSKIRFWEHHWIPGVGRLSATTNQVRQWDVRKLQEVLPEDIVKRIVGISPPSPWKEADYLAWSSSPDGQFSIKSAYQNLMESQITTNRIFRLVWMWQGPERVKTFLWLVAHNAILTNAERRRRHLTMDGTCPRCQHHDESTIHVLRDCPYATSIWKRLIPPKGINSFFNTNLNDWLSLNLASNSSWACLFGVAVLSLWFFRNKLVFNSELVDITAATFQIQARAQEFRKVMEKNLNPRNTQASSDCLIGWSRPEGDCVKLNVDGSWFAHQSNAACGGVFRDSTGRFLKGYSGNLGNCSIMHAELWAVVHGLTIAAANGYMNLIVESDSAAAINFIEHGCSPVHHCAPLVQDIRNLSTRLQQTSWKHALREANTVADQLAKKGQDLPLGLHLFDKAPPDIEYAILCDCIGTLRVRGT</sequence>
<dbReference type="PANTHER" id="PTHR47723">
    <property type="entry name" value="OS05G0353850 PROTEIN"/>
    <property type="match status" value="1"/>
</dbReference>
<protein>
    <submittedName>
        <fullName evidence="5">Uncharacterized protein</fullName>
    </submittedName>
</protein>
<dbReference type="GO" id="GO:0003676">
    <property type="term" value="F:nucleic acid binding"/>
    <property type="evidence" value="ECO:0007669"/>
    <property type="project" value="InterPro"/>
</dbReference>
<dbReference type="InterPro" id="IPR012337">
    <property type="entry name" value="RNaseH-like_sf"/>
</dbReference>
<dbReference type="GO" id="GO:0004523">
    <property type="term" value="F:RNA-DNA hybrid ribonuclease activity"/>
    <property type="evidence" value="ECO:0007669"/>
    <property type="project" value="InterPro"/>
</dbReference>
<proteinExistence type="predicted"/>
<evidence type="ECO:0000259" key="4">
    <source>
        <dbReference type="Pfam" id="PF14111"/>
    </source>
</evidence>
<feature type="region of interest" description="Disordered" evidence="1">
    <location>
        <begin position="1"/>
        <end position="22"/>
    </location>
</feature>
<feature type="domain" description="DUF4283" evidence="4">
    <location>
        <begin position="120"/>
        <end position="197"/>
    </location>
</feature>
<dbReference type="Pfam" id="PF13966">
    <property type="entry name" value="zf-RVT"/>
    <property type="match status" value="1"/>
</dbReference>
<dbReference type="InterPro" id="IPR025558">
    <property type="entry name" value="DUF4283"/>
</dbReference>
<feature type="region of interest" description="Disordered" evidence="1">
    <location>
        <begin position="300"/>
        <end position="353"/>
    </location>
</feature>
<comment type="caution">
    <text evidence="5">The sequence shown here is derived from an EMBL/GenBank/DDBJ whole genome shotgun (WGS) entry which is preliminary data.</text>
</comment>
<dbReference type="SUPFAM" id="SSF53098">
    <property type="entry name" value="Ribonuclease H-like"/>
    <property type="match status" value="1"/>
</dbReference>
<dbReference type="Pfam" id="PF13456">
    <property type="entry name" value="RVT_3"/>
    <property type="match status" value="1"/>
</dbReference>
<accession>A0A445CFL1</accession>
<evidence type="ECO:0000256" key="1">
    <source>
        <dbReference type="SAM" id="MobiDB-lite"/>
    </source>
</evidence>
<organism evidence="5 6">
    <name type="scientific">Arachis hypogaea</name>
    <name type="common">Peanut</name>
    <dbReference type="NCBI Taxonomy" id="3818"/>
    <lineage>
        <taxon>Eukaryota</taxon>
        <taxon>Viridiplantae</taxon>
        <taxon>Streptophyta</taxon>
        <taxon>Embryophyta</taxon>
        <taxon>Tracheophyta</taxon>
        <taxon>Spermatophyta</taxon>
        <taxon>Magnoliopsida</taxon>
        <taxon>eudicotyledons</taxon>
        <taxon>Gunneridae</taxon>
        <taxon>Pentapetalae</taxon>
        <taxon>rosids</taxon>
        <taxon>fabids</taxon>
        <taxon>Fabales</taxon>
        <taxon>Fabaceae</taxon>
        <taxon>Papilionoideae</taxon>
        <taxon>50 kb inversion clade</taxon>
        <taxon>dalbergioids sensu lato</taxon>
        <taxon>Dalbergieae</taxon>
        <taxon>Pterocarpus clade</taxon>
        <taxon>Arachis</taxon>
    </lineage>
</organism>
<dbReference type="Gene3D" id="3.30.420.10">
    <property type="entry name" value="Ribonuclease H-like superfamily/Ribonuclease H"/>
    <property type="match status" value="1"/>
</dbReference>
<dbReference type="InterPro" id="IPR053151">
    <property type="entry name" value="RNase_H-like"/>
</dbReference>
<evidence type="ECO:0000259" key="3">
    <source>
        <dbReference type="Pfam" id="PF13966"/>
    </source>
</evidence>
<evidence type="ECO:0000313" key="6">
    <source>
        <dbReference type="Proteomes" id="UP000289738"/>
    </source>
</evidence>
<feature type="compositionally biased region" description="Polar residues" evidence="1">
    <location>
        <begin position="260"/>
        <end position="273"/>
    </location>
</feature>
<dbReference type="InterPro" id="IPR044730">
    <property type="entry name" value="RNase_H-like_dom_plant"/>
</dbReference>
<feature type="compositionally biased region" description="Basic and acidic residues" evidence="1">
    <location>
        <begin position="319"/>
        <end position="333"/>
    </location>
</feature>